<gene>
    <name evidence="2" type="ORF">ACFSW8_01355</name>
</gene>
<evidence type="ECO:0000313" key="3">
    <source>
        <dbReference type="Proteomes" id="UP001597389"/>
    </source>
</evidence>
<evidence type="ECO:0000313" key="2">
    <source>
        <dbReference type="EMBL" id="MFD2157538.1"/>
    </source>
</evidence>
<organism evidence="2 3">
    <name type="scientific">Rubritalea tangerina</name>
    <dbReference type="NCBI Taxonomy" id="430798"/>
    <lineage>
        <taxon>Bacteria</taxon>
        <taxon>Pseudomonadati</taxon>
        <taxon>Verrucomicrobiota</taxon>
        <taxon>Verrucomicrobiia</taxon>
        <taxon>Verrucomicrobiales</taxon>
        <taxon>Rubritaleaceae</taxon>
        <taxon>Rubritalea</taxon>
    </lineage>
</organism>
<dbReference type="Pfam" id="PF16798">
    <property type="entry name" value="DUF5069"/>
    <property type="match status" value="1"/>
</dbReference>
<dbReference type="EMBL" id="JBHUJB010000009">
    <property type="protein sequence ID" value="MFD2157538.1"/>
    <property type="molecule type" value="Genomic_DNA"/>
</dbReference>
<comment type="caution">
    <text evidence="2">The sequence shown here is derived from an EMBL/GenBank/DDBJ whole genome shotgun (WGS) entry which is preliminary data.</text>
</comment>
<feature type="domain" description="DUF5069" evidence="1">
    <location>
        <begin position="7"/>
        <end position="140"/>
    </location>
</feature>
<name>A0ABW4Z6M1_9BACT</name>
<dbReference type="InterPro" id="IPR031849">
    <property type="entry name" value="DUF5069"/>
</dbReference>
<reference evidence="3" key="1">
    <citation type="journal article" date="2019" name="Int. J. Syst. Evol. Microbiol.">
        <title>The Global Catalogue of Microorganisms (GCM) 10K type strain sequencing project: providing services to taxonomists for standard genome sequencing and annotation.</title>
        <authorList>
            <consortium name="The Broad Institute Genomics Platform"/>
            <consortium name="The Broad Institute Genome Sequencing Center for Infectious Disease"/>
            <person name="Wu L."/>
            <person name="Ma J."/>
        </authorList>
    </citation>
    <scope>NUCLEOTIDE SEQUENCE [LARGE SCALE GENOMIC DNA]</scope>
    <source>
        <strain evidence="3">CCUG 57942</strain>
    </source>
</reference>
<keyword evidence="3" id="KW-1185">Reference proteome</keyword>
<sequence>MPETLTIPRSSKDEIDGLPYFLRMCHKVRLHAAGELHEDYHSNLGRGLDLWTCQLLQVAYEDLAAYLVESGADDRAALDWCYENGTKPESPVKDWWCSYVRNRGFKDDLSEKLEMRKQEAGLAHRDDIVSFLDFMDAEEGW</sequence>
<protein>
    <submittedName>
        <fullName evidence="2">DUF5069 domain-containing protein</fullName>
    </submittedName>
</protein>
<proteinExistence type="predicted"/>
<evidence type="ECO:0000259" key="1">
    <source>
        <dbReference type="Pfam" id="PF16798"/>
    </source>
</evidence>
<accession>A0ABW4Z6M1</accession>
<dbReference type="Proteomes" id="UP001597389">
    <property type="component" value="Unassembled WGS sequence"/>
</dbReference>
<dbReference type="RefSeq" id="WP_377177252.1">
    <property type="nucleotide sequence ID" value="NZ_JBHUJB010000009.1"/>
</dbReference>